<evidence type="ECO:0000313" key="2">
    <source>
        <dbReference type="Proteomes" id="UP000796761"/>
    </source>
</evidence>
<keyword evidence="2" id="KW-1185">Reference proteome</keyword>
<dbReference type="OrthoDB" id="276744at2759"/>
<sequence>MRPHLECRVQFWALHYKKYMEVLECVQRRGMELVKGLEHKSYEEQLRELEVFSLEKRWLRGGLVALYSSLKGDCDHMEALALTFSLDKPTKDSCEGDCL</sequence>
<protein>
    <submittedName>
        <fullName evidence="1">Uncharacterized protein</fullName>
    </submittedName>
</protein>
<accession>A0A8K1G471</accession>
<gene>
    <name evidence="1" type="ORF">HGM15179_015771</name>
</gene>
<proteinExistence type="predicted"/>
<reference evidence="1" key="1">
    <citation type="submission" date="2019-04" db="EMBL/GenBank/DDBJ databases">
        <title>Genome assembly of Zosterops borbonicus 15179.</title>
        <authorList>
            <person name="Leroy T."/>
            <person name="Anselmetti Y."/>
            <person name="Tilak M.-K."/>
            <person name="Nabholz B."/>
        </authorList>
    </citation>
    <scope>NUCLEOTIDE SEQUENCE</scope>
    <source>
        <strain evidence="1">HGM_15179</strain>
        <tissue evidence="1">Muscle</tissue>
    </source>
</reference>
<dbReference type="AlphaFoldDB" id="A0A8K1G471"/>
<comment type="caution">
    <text evidence="1">The sequence shown here is derived from an EMBL/GenBank/DDBJ whole genome shotgun (WGS) entry which is preliminary data.</text>
</comment>
<dbReference type="Proteomes" id="UP000796761">
    <property type="component" value="Unassembled WGS sequence"/>
</dbReference>
<dbReference type="EMBL" id="SWJQ01000728">
    <property type="protein sequence ID" value="TRZ11332.1"/>
    <property type="molecule type" value="Genomic_DNA"/>
</dbReference>
<organism evidence="1 2">
    <name type="scientific">Zosterops borbonicus</name>
    <dbReference type="NCBI Taxonomy" id="364589"/>
    <lineage>
        <taxon>Eukaryota</taxon>
        <taxon>Metazoa</taxon>
        <taxon>Chordata</taxon>
        <taxon>Craniata</taxon>
        <taxon>Vertebrata</taxon>
        <taxon>Euteleostomi</taxon>
        <taxon>Archelosauria</taxon>
        <taxon>Archosauria</taxon>
        <taxon>Dinosauria</taxon>
        <taxon>Saurischia</taxon>
        <taxon>Theropoda</taxon>
        <taxon>Coelurosauria</taxon>
        <taxon>Aves</taxon>
        <taxon>Neognathae</taxon>
        <taxon>Neoaves</taxon>
        <taxon>Telluraves</taxon>
        <taxon>Australaves</taxon>
        <taxon>Passeriformes</taxon>
        <taxon>Sylvioidea</taxon>
        <taxon>Zosteropidae</taxon>
        <taxon>Zosterops</taxon>
    </lineage>
</organism>
<evidence type="ECO:0000313" key="1">
    <source>
        <dbReference type="EMBL" id="TRZ11332.1"/>
    </source>
</evidence>
<name>A0A8K1G471_9PASS</name>